<name>A0A0R3UHW5_MESCO</name>
<protein>
    <submittedName>
        <fullName evidence="1">Uncharacterized protein</fullName>
    </submittedName>
</protein>
<proteinExistence type="predicted"/>
<gene>
    <name evidence="1" type="ORF">MCOS_LOCUS6969</name>
</gene>
<accession>A0A0R3UHW5</accession>
<keyword evidence="2" id="KW-1185">Reference proteome</keyword>
<evidence type="ECO:0000313" key="1">
    <source>
        <dbReference type="EMBL" id="VDD80966.1"/>
    </source>
</evidence>
<sequence length="197" mass="21783">MTRGACRWTRREHTSEEVSVEAREPHLLVCVRQLSCVQHRVLASTSDCTSSCCSTKRQRVRCSSEQVNTALFRQISTPPLPHTPPHLTPSTPGIRMVELAEMRSRVGSGGNSLWKELTRMGGEAGVIGSGEQAIIASTAILLILRLIVSPFSSPSTSCHTPLTCRLLTPEVGAISSSQDCLVLFDRVLLRQWRMRCW</sequence>
<dbReference type="Proteomes" id="UP000267029">
    <property type="component" value="Unassembled WGS sequence"/>
</dbReference>
<dbReference type="AlphaFoldDB" id="A0A0R3UHW5"/>
<dbReference type="EMBL" id="UXSR01005311">
    <property type="protein sequence ID" value="VDD80966.1"/>
    <property type="molecule type" value="Genomic_DNA"/>
</dbReference>
<organism evidence="1 2">
    <name type="scientific">Mesocestoides corti</name>
    <name type="common">Flatworm</name>
    <dbReference type="NCBI Taxonomy" id="53468"/>
    <lineage>
        <taxon>Eukaryota</taxon>
        <taxon>Metazoa</taxon>
        <taxon>Spiralia</taxon>
        <taxon>Lophotrochozoa</taxon>
        <taxon>Platyhelminthes</taxon>
        <taxon>Cestoda</taxon>
        <taxon>Eucestoda</taxon>
        <taxon>Cyclophyllidea</taxon>
        <taxon>Mesocestoididae</taxon>
        <taxon>Mesocestoides</taxon>
    </lineage>
</organism>
<reference evidence="1 2" key="1">
    <citation type="submission" date="2018-10" db="EMBL/GenBank/DDBJ databases">
        <authorList>
            <consortium name="Pathogen Informatics"/>
        </authorList>
    </citation>
    <scope>NUCLEOTIDE SEQUENCE [LARGE SCALE GENOMIC DNA]</scope>
</reference>
<evidence type="ECO:0000313" key="2">
    <source>
        <dbReference type="Proteomes" id="UP000267029"/>
    </source>
</evidence>